<feature type="domain" description="PAS" evidence="2">
    <location>
        <begin position="20"/>
        <end position="67"/>
    </location>
</feature>
<dbReference type="Proteomes" id="UP001217485">
    <property type="component" value="Unassembled WGS sequence"/>
</dbReference>
<accession>A0ABT5C798</accession>
<protein>
    <submittedName>
        <fullName evidence="5">PAS domain-containing protein</fullName>
    </submittedName>
</protein>
<dbReference type="InterPro" id="IPR035965">
    <property type="entry name" value="PAS-like_dom_sf"/>
</dbReference>
<dbReference type="CDD" id="cd00130">
    <property type="entry name" value="PAS"/>
    <property type="match status" value="1"/>
</dbReference>
<feature type="domain" description="PAC" evidence="3">
    <location>
        <begin position="92"/>
        <end position="144"/>
    </location>
</feature>
<dbReference type="RefSeq" id="WP_272099982.1">
    <property type="nucleotide sequence ID" value="NZ_JAQNDK010000003.1"/>
</dbReference>
<dbReference type="Pfam" id="PF08448">
    <property type="entry name" value="PAS_4"/>
    <property type="match status" value="1"/>
</dbReference>
<evidence type="ECO:0000259" key="4">
    <source>
        <dbReference type="PROSITE" id="PS50801"/>
    </source>
</evidence>
<dbReference type="EMBL" id="JAQNDK010000003">
    <property type="protein sequence ID" value="MDC0682265.1"/>
    <property type="molecule type" value="Genomic_DNA"/>
</dbReference>
<dbReference type="PANTHER" id="PTHR33745">
    <property type="entry name" value="RSBT ANTAGONIST PROTEIN RSBS-RELATED"/>
    <property type="match status" value="1"/>
</dbReference>
<sequence length="410" mass="44154">MPGTVLRMDQVAGPDELEVATSYMNAVLNGPFIAVECTGDADDLEIAAWSAGAERLLGYTAEEVIGRRLADTALGGADVDLWRRVCDGRGGAPLSAEHRRKDGRVVACAWVHEPMRGAEGQVMRRLFIGQDVTDRGRLAEASRDDSIILRSILDHVPIAACKYDRDGVFTHHDGKGLENSGVKPGALIGKNVFDLYGSSPEAADGMRRALAGEIVENQVETHGVTWRSWLLPVFDERGAPDGAVSVTFDITEMKRKEVELQARLDMIQAQQQVIRALSTPIIEVWDRVLTLPMVGVVDSLRTSEVMDSLLDAISSKGARFAILDLTGVDAVDTKTASYLIEMVRAIRLLGAEGVITGIRSNVAQTMIALGLDLSGIITMGNLRAGLKLCIQRINGADAAAANGSRRAEAR</sequence>
<keyword evidence="6" id="KW-1185">Reference proteome</keyword>
<dbReference type="PROSITE" id="PS50112">
    <property type="entry name" value="PAS"/>
    <property type="match status" value="1"/>
</dbReference>
<comment type="caution">
    <text evidence="5">The sequence shown here is derived from an EMBL/GenBank/DDBJ whole genome shotgun (WGS) entry which is preliminary data.</text>
</comment>
<evidence type="ECO:0000313" key="5">
    <source>
        <dbReference type="EMBL" id="MDC0682265.1"/>
    </source>
</evidence>
<evidence type="ECO:0000313" key="6">
    <source>
        <dbReference type="Proteomes" id="UP001217485"/>
    </source>
</evidence>
<dbReference type="InterPro" id="IPR036513">
    <property type="entry name" value="STAS_dom_sf"/>
</dbReference>
<dbReference type="Pfam" id="PF01740">
    <property type="entry name" value="STAS"/>
    <property type="match status" value="1"/>
</dbReference>
<dbReference type="CDD" id="cd07041">
    <property type="entry name" value="STAS_RsbR_RsbS_like"/>
    <property type="match status" value="1"/>
</dbReference>
<dbReference type="PROSITE" id="PS50801">
    <property type="entry name" value="STAS"/>
    <property type="match status" value="1"/>
</dbReference>
<dbReference type="SMART" id="SM00091">
    <property type="entry name" value="PAS"/>
    <property type="match status" value="2"/>
</dbReference>
<dbReference type="Pfam" id="PF13426">
    <property type="entry name" value="PAS_9"/>
    <property type="match status" value="1"/>
</dbReference>
<dbReference type="InterPro" id="IPR000014">
    <property type="entry name" value="PAS"/>
</dbReference>
<dbReference type="Gene3D" id="3.30.450.20">
    <property type="entry name" value="PAS domain"/>
    <property type="match status" value="2"/>
</dbReference>
<dbReference type="SUPFAM" id="SSF52091">
    <property type="entry name" value="SpoIIaa-like"/>
    <property type="match status" value="1"/>
</dbReference>
<evidence type="ECO:0000256" key="1">
    <source>
        <dbReference type="ARBA" id="ARBA00022553"/>
    </source>
</evidence>
<evidence type="ECO:0000259" key="2">
    <source>
        <dbReference type="PROSITE" id="PS50112"/>
    </source>
</evidence>
<name>A0ABT5C798_9BACT</name>
<dbReference type="SUPFAM" id="SSF55785">
    <property type="entry name" value="PYP-like sensor domain (PAS domain)"/>
    <property type="match status" value="2"/>
</dbReference>
<organism evidence="5 6">
    <name type="scientific">Sorangium atrum</name>
    <dbReference type="NCBI Taxonomy" id="2995308"/>
    <lineage>
        <taxon>Bacteria</taxon>
        <taxon>Pseudomonadati</taxon>
        <taxon>Myxococcota</taxon>
        <taxon>Polyangia</taxon>
        <taxon>Polyangiales</taxon>
        <taxon>Polyangiaceae</taxon>
        <taxon>Sorangium</taxon>
    </lineage>
</organism>
<proteinExistence type="predicted"/>
<dbReference type="InterPro" id="IPR000700">
    <property type="entry name" value="PAS-assoc_C"/>
</dbReference>
<keyword evidence="1" id="KW-0597">Phosphoprotein</keyword>
<gene>
    <name evidence="5" type="ORF">POL72_31335</name>
</gene>
<dbReference type="PROSITE" id="PS50113">
    <property type="entry name" value="PAC"/>
    <property type="match status" value="1"/>
</dbReference>
<feature type="domain" description="STAS" evidence="4">
    <location>
        <begin position="278"/>
        <end position="393"/>
    </location>
</feature>
<dbReference type="PANTHER" id="PTHR33745:SF3">
    <property type="entry name" value="RSBT CO-ANTAGONIST PROTEIN RSBRC"/>
    <property type="match status" value="1"/>
</dbReference>
<dbReference type="Gene3D" id="3.30.750.24">
    <property type="entry name" value="STAS domain"/>
    <property type="match status" value="1"/>
</dbReference>
<dbReference type="InterPro" id="IPR051932">
    <property type="entry name" value="Bact_StressResp_Reg"/>
</dbReference>
<dbReference type="InterPro" id="IPR002645">
    <property type="entry name" value="STAS_dom"/>
</dbReference>
<reference evidence="5 6" key="1">
    <citation type="submission" date="2023-01" db="EMBL/GenBank/DDBJ databases">
        <title>Minimal conservation of predation-associated metabolite biosynthetic gene clusters underscores biosynthetic potential of Myxococcota including descriptions for ten novel species: Archangium lansinium sp. nov., Myxococcus landrumus sp. nov., Nannocystis bai.</title>
        <authorList>
            <person name="Ahearne A."/>
            <person name="Stevens C."/>
            <person name="Dowd S."/>
        </authorList>
    </citation>
    <scope>NUCLEOTIDE SEQUENCE [LARGE SCALE GENOMIC DNA]</scope>
    <source>
        <strain evidence="5 6">WIWO2</strain>
    </source>
</reference>
<evidence type="ECO:0000259" key="3">
    <source>
        <dbReference type="PROSITE" id="PS50113"/>
    </source>
</evidence>
<dbReference type="NCBIfam" id="TIGR00229">
    <property type="entry name" value="sensory_box"/>
    <property type="match status" value="2"/>
</dbReference>
<dbReference type="InterPro" id="IPR013656">
    <property type="entry name" value="PAS_4"/>
</dbReference>